<protein>
    <submittedName>
        <fullName evidence="2">Nuclear transport factor 2 family protein</fullName>
    </submittedName>
</protein>
<dbReference type="RefSeq" id="WP_133341280.1">
    <property type="nucleotide sequence ID" value="NZ_SMZO01000003.1"/>
</dbReference>
<dbReference type="Gene3D" id="3.10.450.50">
    <property type="match status" value="2"/>
</dbReference>
<dbReference type="GO" id="GO:0030638">
    <property type="term" value="P:polyketide metabolic process"/>
    <property type="evidence" value="ECO:0007669"/>
    <property type="project" value="InterPro"/>
</dbReference>
<comment type="caution">
    <text evidence="2">The sequence shown here is derived from an EMBL/GenBank/DDBJ whole genome shotgun (WGS) entry which is preliminary data.</text>
</comment>
<dbReference type="EMBL" id="SMZO01000003">
    <property type="protein sequence ID" value="TDL91126.1"/>
    <property type="molecule type" value="Genomic_DNA"/>
</dbReference>
<evidence type="ECO:0000256" key="1">
    <source>
        <dbReference type="SAM" id="MobiDB-lite"/>
    </source>
</evidence>
<dbReference type="OrthoDB" id="2769928at2"/>
<evidence type="ECO:0000313" key="2">
    <source>
        <dbReference type="EMBL" id="TDL91126.1"/>
    </source>
</evidence>
<dbReference type="InterPro" id="IPR032710">
    <property type="entry name" value="NTF2-like_dom_sf"/>
</dbReference>
<evidence type="ECO:0000313" key="3">
    <source>
        <dbReference type="Proteomes" id="UP000294562"/>
    </source>
</evidence>
<name>A0A4R6B5G1_9RHOB</name>
<sequence length="377" mass="40514">MPPFPLSNRGRASQFSAQVEVDQPPESPAPLFRRPARAFPRPEPDHDTTALAHLGIGGAEGDVATLEAAIHPAACIRLPLRVFQGPGGLMADALGDLAALHEPRFYAEDSIQTETFSKELCHEAAEAQSGLHSDTGHFVVVRGSLIGRHESHGWLGAPQGQEVRLRGMADLWCAQGQVRDAWILRDTAGALAQAGTVTPQQWARARIRAAGGPELCDQPLSPDTDLEGPYTGRGNSSPHADDLVERLRGLMDGDFLTLGRDRSHPCTHVLPGNRQCIGSAAAQAFWAGLRSALPSAAFRVEHRSASVEVGQAPRAAVRWSLYGRHDGAGRFGPATGVYLHVMGMTHVEFGPTGIRRDWTLIDDCAIWTQILLATGDI</sequence>
<gene>
    <name evidence="2" type="ORF">E2L05_02320</name>
</gene>
<feature type="region of interest" description="Disordered" evidence="1">
    <location>
        <begin position="1"/>
        <end position="30"/>
    </location>
</feature>
<dbReference type="AlphaFoldDB" id="A0A4R6B5G1"/>
<organism evidence="2 3">
    <name type="scientific">Meridianimarinicoccus aquatilis</name>
    <dbReference type="NCBI Taxonomy" id="2552766"/>
    <lineage>
        <taxon>Bacteria</taxon>
        <taxon>Pseudomonadati</taxon>
        <taxon>Pseudomonadota</taxon>
        <taxon>Alphaproteobacteria</taxon>
        <taxon>Rhodobacterales</taxon>
        <taxon>Paracoccaceae</taxon>
        <taxon>Meridianimarinicoccus</taxon>
    </lineage>
</organism>
<dbReference type="Pfam" id="PF07366">
    <property type="entry name" value="SnoaL"/>
    <property type="match status" value="1"/>
</dbReference>
<accession>A0A4R6B5G1</accession>
<reference evidence="2 3" key="1">
    <citation type="submission" date="2019-03" db="EMBL/GenBank/DDBJ databases">
        <title>Rhodobacteraceae bacterium SM1902, a new member of the family Rhodobacteraceae isolated from Yantai.</title>
        <authorList>
            <person name="Sun Y."/>
        </authorList>
    </citation>
    <scope>NUCLEOTIDE SEQUENCE [LARGE SCALE GENOMIC DNA]</scope>
    <source>
        <strain evidence="2 3">SM1902</strain>
    </source>
</reference>
<feature type="region of interest" description="Disordered" evidence="1">
    <location>
        <begin position="213"/>
        <end position="239"/>
    </location>
</feature>
<dbReference type="InterPro" id="IPR009959">
    <property type="entry name" value="Cyclase_SnoaL-like"/>
</dbReference>
<keyword evidence="3" id="KW-1185">Reference proteome</keyword>
<dbReference type="SUPFAM" id="SSF54427">
    <property type="entry name" value="NTF2-like"/>
    <property type="match status" value="2"/>
</dbReference>
<proteinExistence type="predicted"/>
<dbReference type="Proteomes" id="UP000294562">
    <property type="component" value="Unassembled WGS sequence"/>
</dbReference>